<gene>
    <name evidence="2" type="ORF">SNAT2548_LOCUS17945</name>
</gene>
<feature type="transmembrane region" description="Helical" evidence="1">
    <location>
        <begin position="119"/>
        <end position="139"/>
    </location>
</feature>
<dbReference type="AlphaFoldDB" id="A0A812PAK8"/>
<evidence type="ECO:0000313" key="2">
    <source>
        <dbReference type="EMBL" id="CAE7342685.1"/>
    </source>
</evidence>
<reference evidence="2" key="1">
    <citation type="submission" date="2021-02" db="EMBL/GenBank/DDBJ databases">
        <authorList>
            <person name="Dougan E. K."/>
            <person name="Rhodes N."/>
            <person name="Thang M."/>
            <person name="Chan C."/>
        </authorList>
    </citation>
    <scope>NUCLEOTIDE SEQUENCE</scope>
</reference>
<sequence>MAVQDEEEDAEGAWLLGEGQEGPAPLQCRVTTSALWLRLALLAALCLLAVGGVVALTVQGSSEQPSRFRHELLRKYEKLDHESQESHESHYDVGPASLLWQCVSGSVPAACNTSFASTFVTLLLAALLCLCLGALNFYANQAPQELSQVSEELRLMRHLVFLAHEMKSGESDAECKQKMQRSWDATAIGDNLHLVDELARIMKRYPSFRFRLKGISYGSGEVSQRTESAFYHDFHEDFPKERMDWVQPYAHARALSLKRLLVRRGIHQDRLQTMVQGGEANTVVVEAFR</sequence>
<keyword evidence="3" id="KW-1185">Reference proteome</keyword>
<organism evidence="2 3">
    <name type="scientific">Symbiodinium natans</name>
    <dbReference type="NCBI Taxonomy" id="878477"/>
    <lineage>
        <taxon>Eukaryota</taxon>
        <taxon>Sar</taxon>
        <taxon>Alveolata</taxon>
        <taxon>Dinophyceae</taxon>
        <taxon>Suessiales</taxon>
        <taxon>Symbiodiniaceae</taxon>
        <taxon>Symbiodinium</taxon>
    </lineage>
</organism>
<accession>A0A812PAK8</accession>
<evidence type="ECO:0000256" key="1">
    <source>
        <dbReference type="SAM" id="Phobius"/>
    </source>
</evidence>
<dbReference type="OrthoDB" id="419172at2759"/>
<dbReference type="Proteomes" id="UP000604046">
    <property type="component" value="Unassembled WGS sequence"/>
</dbReference>
<keyword evidence="1" id="KW-0472">Membrane</keyword>
<protein>
    <submittedName>
        <fullName evidence="2">Uncharacterized protein</fullName>
    </submittedName>
</protein>
<keyword evidence="1" id="KW-0812">Transmembrane</keyword>
<comment type="caution">
    <text evidence="2">The sequence shown here is derived from an EMBL/GenBank/DDBJ whole genome shotgun (WGS) entry which is preliminary data.</text>
</comment>
<dbReference type="EMBL" id="CAJNDS010002129">
    <property type="protein sequence ID" value="CAE7342685.1"/>
    <property type="molecule type" value="Genomic_DNA"/>
</dbReference>
<keyword evidence="1" id="KW-1133">Transmembrane helix</keyword>
<evidence type="ECO:0000313" key="3">
    <source>
        <dbReference type="Proteomes" id="UP000604046"/>
    </source>
</evidence>
<name>A0A812PAK8_9DINO</name>
<proteinExistence type="predicted"/>
<feature type="transmembrane region" description="Helical" evidence="1">
    <location>
        <begin position="35"/>
        <end position="58"/>
    </location>
</feature>